<dbReference type="Gene3D" id="3.80.10.10">
    <property type="entry name" value="Ribonuclease Inhibitor"/>
    <property type="match status" value="1"/>
</dbReference>
<dbReference type="SUPFAM" id="SSF52047">
    <property type="entry name" value="RNI-like"/>
    <property type="match status" value="1"/>
</dbReference>
<evidence type="ECO:0000313" key="1">
    <source>
        <dbReference type="EMBL" id="KZP16893.1"/>
    </source>
</evidence>
<dbReference type="InterPro" id="IPR036047">
    <property type="entry name" value="F-box-like_dom_sf"/>
</dbReference>
<dbReference type="STRING" id="436010.A0A166FK32"/>
<evidence type="ECO:0000313" key="2">
    <source>
        <dbReference type="Proteomes" id="UP000076532"/>
    </source>
</evidence>
<dbReference type="OrthoDB" id="2921803at2759"/>
<dbReference type="SUPFAM" id="SSF81383">
    <property type="entry name" value="F-box domain"/>
    <property type="match status" value="1"/>
</dbReference>
<evidence type="ECO:0008006" key="3">
    <source>
        <dbReference type="Google" id="ProtNLM"/>
    </source>
</evidence>
<protein>
    <recommendedName>
        <fullName evidence="3">F-box domain-containing protein</fullName>
    </recommendedName>
</protein>
<dbReference type="EMBL" id="KV417588">
    <property type="protein sequence ID" value="KZP16893.1"/>
    <property type="molecule type" value="Genomic_DNA"/>
</dbReference>
<organism evidence="1 2">
    <name type="scientific">Athelia psychrophila</name>
    <dbReference type="NCBI Taxonomy" id="1759441"/>
    <lineage>
        <taxon>Eukaryota</taxon>
        <taxon>Fungi</taxon>
        <taxon>Dikarya</taxon>
        <taxon>Basidiomycota</taxon>
        <taxon>Agaricomycotina</taxon>
        <taxon>Agaricomycetes</taxon>
        <taxon>Agaricomycetidae</taxon>
        <taxon>Atheliales</taxon>
        <taxon>Atheliaceae</taxon>
        <taxon>Athelia</taxon>
    </lineage>
</organism>
<name>A0A166FK32_9AGAM</name>
<sequence>MPSRFPPEIVDAIIDHLHADRLYLANCSLVCRAWVAASRYHLIDTLWIRADTAPRRFPVLQSPLCTLWPYVRHLRLYDQRFYPDTVVHSPKGLGLSRLGAVETLLLHGMQWPARNTLGAALLSGFGRVRDLEICNSRFKTGADVLDFVNAFPLLERLVLSGNGFRREGPVALHRATKMGQARPISLYLKSIMNNELFILYNLLLAFGPLLTSVQFGPPAFLREVSEEWSLLLDLGQNTSLRSLAFDSVGHDQWTPNLSLPSVEWMLKTVSTLRSAHLERFKIKIVTGGLYSLGNMGLDELDRMLNHPRFARLREVVLDVVSLENQFSPEVAKGYIACYLPGCHKRNILLVSYAM</sequence>
<proteinExistence type="predicted"/>
<dbReference type="AlphaFoldDB" id="A0A166FK32"/>
<keyword evidence="2" id="KW-1185">Reference proteome</keyword>
<accession>A0A166FK32</accession>
<reference evidence="1 2" key="1">
    <citation type="journal article" date="2016" name="Mol. Biol. Evol.">
        <title>Comparative Genomics of Early-Diverging Mushroom-Forming Fungi Provides Insights into the Origins of Lignocellulose Decay Capabilities.</title>
        <authorList>
            <person name="Nagy L.G."/>
            <person name="Riley R."/>
            <person name="Tritt A."/>
            <person name="Adam C."/>
            <person name="Daum C."/>
            <person name="Floudas D."/>
            <person name="Sun H."/>
            <person name="Yadav J.S."/>
            <person name="Pangilinan J."/>
            <person name="Larsson K.H."/>
            <person name="Matsuura K."/>
            <person name="Barry K."/>
            <person name="Labutti K."/>
            <person name="Kuo R."/>
            <person name="Ohm R.A."/>
            <person name="Bhattacharya S.S."/>
            <person name="Shirouzu T."/>
            <person name="Yoshinaga Y."/>
            <person name="Martin F.M."/>
            <person name="Grigoriev I.V."/>
            <person name="Hibbett D.S."/>
        </authorList>
    </citation>
    <scope>NUCLEOTIDE SEQUENCE [LARGE SCALE GENOMIC DNA]</scope>
    <source>
        <strain evidence="1 2">CBS 109695</strain>
    </source>
</reference>
<dbReference type="InterPro" id="IPR032675">
    <property type="entry name" value="LRR_dom_sf"/>
</dbReference>
<gene>
    <name evidence="1" type="ORF">FIBSPDRAFT_894657</name>
</gene>
<dbReference type="Proteomes" id="UP000076532">
    <property type="component" value="Unassembled WGS sequence"/>
</dbReference>